<gene>
    <name evidence="1" type="ORF">GCM10010226_80470</name>
</gene>
<dbReference type="AlphaFoldDB" id="A0A918M0D7"/>
<protein>
    <submittedName>
        <fullName evidence="1">Uncharacterized protein</fullName>
    </submittedName>
</protein>
<reference evidence="1" key="2">
    <citation type="submission" date="2020-09" db="EMBL/GenBank/DDBJ databases">
        <authorList>
            <person name="Sun Q."/>
            <person name="Ohkuma M."/>
        </authorList>
    </citation>
    <scope>NUCLEOTIDE SEQUENCE</scope>
    <source>
        <strain evidence="1">JCM 4125</strain>
    </source>
</reference>
<proteinExistence type="predicted"/>
<sequence length="88" mass="9573">MGPKAVRARSTLPMALSTVGSQCAAPGRTVDQAELVGPEWQLPYGGRARASMAFHAEFAHAHGERVRISPREDLGLHTARHQSVITEW</sequence>
<reference evidence="1" key="1">
    <citation type="journal article" date="2014" name="Int. J. Syst. Evol. Microbiol.">
        <title>Complete genome sequence of Corynebacterium casei LMG S-19264T (=DSM 44701T), isolated from a smear-ripened cheese.</title>
        <authorList>
            <consortium name="US DOE Joint Genome Institute (JGI-PGF)"/>
            <person name="Walter F."/>
            <person name="Albersmeier A."/>
            <person name="Kalinowski J."/>
            <person name="Ruckert C."/>
        </authorList>
    </citation>
    <scope>NUCLEOTIDE SEQUENCE</scope>
    <source>
        <strain evidence="1">JCM 4125</strain>
    </source>
</reference>
<keyword evidence="2" id="KW-1185">Reference proteome</keyword>
<name>A0A918M0D7_9ACTN</name>
<organism evidence="1 2">
    <name type="scientific">Streptomyces phaeofaciens</name>
    <dbReference type="NCBI Taxonomy" id="68254"/>
    <lineage>
        <taxon>Bacteria</taxon>
        <taxon>Bacillati</taxon>
        <taxon>Actinomycetota</taxon>
        <taxon>Actinomycetes</taxon>
        <taxon>Kitasatosporales</taxon>
        <taxon>Streptomycetaceae</taxon>
        <taxon>Streptomyces</taxon>
    </lineage>
</organism>
<dbReference type="Proteomes" id="UP000646776">
    <property type="component" value="Unassembled WGS sequence"/>
</dbReference>
<accession>A0A918M0D7</accession>
<evidence type="ECO:0000313" key="2">
    <source>
        <dbReference type="Proteomes" id="UP000646776"/>
    </source>
</evidence>
<dbReference type="EMBL" id="BMSA01000037">
    <property type="protein sequence ID" value="GGT90203.1"/>
    <property type="molecule type" value="Genomic_DNA"/>
</dbReference>
<comment type="caution">
    <text evidence="1">The sequence shown here is derived from an EMBL/GenBank/DDBJ whole genome shotgun (WGS) entry which is preliminary data.</text>
</comment>
<evidence type="ECO:0000313" key="1">
    <source>
        <dbReference type="EMBL" id="GGT90203.1"/>
    </source>
</evidence>